<evidence type="ECO:0000256" key="1">
    <source>
        <dbReference type="SAM" id="MobiDB-lite"/>
    </source>
</evidence>
<dbReference type="RefSeq" id="WP_135090122.1">
    <property type="nucleotide sequence ID" value="NZ_SPDV01000062.1"/>
</dbReference>
<dbReference type="Proteomes" id="UP000298213">
    <property type="component" value="Unassembled WGS sequence"/>
</dbReference>
<evidence type="ECO:0000313" key="2">
    <source>
        <dbReference type="EMBL" id="TFI56640.1"/>
    </source>
</evidence>
<dbReference type="EMBL" id="SPDV01000062">
    <property type="protein sequence ID" value="TFI56640.1"/>
    <property type="molecule type" value="Genomic_DNA"/>
</dbReference>
<protein>
    <submittedName>
        <fullName evidence="2">Uncharacterized protein</fullName>
    </submittedName>
</protein>
<name>A0A4Y8ZKT7_9SPHN</name>
<dbReference type="AlphaFoldDB" id="A0A4Y8ZKT7"/>
<feature type="compositionally biased region" description="Basic and acidic residues" evidence="1">
    <location>
        <begin position="34"/>
        <end position="59"/>
    </location>
</feature>
<keyword evidence="3" id="KW-1185">Reference proteome</keyword>
<evidence type="ECO:0000313" key="3">
    <source>
        <dbReference type="Proteomes" id="UP000298213"/>
    </source>
</evidence>
<organism evidence="2 3">
    <name type="scientific">Sphingomonas parva</name>
    <dbReference type="NCBI Taxonomy" id="2555898"/>
    <lineage>
        <taxon>Bacteria</taxon>
        <taxon>Pseudomonadati</taxon>
        <taxon>Pseudomonadota</taxon>
        <taxon>Alphaproteobacteria</taxon>
        <taxon>Sphingomonadales</taxon>
        <taxon>Sphingomonadaceae</taxon>
        <taxon>Sphingomonas</taxon>
    </lineage>
</organism>
<feature type="region of interest" description="Disordered" evidence="1">
    <location>
        <begin position="1"/>
        <end position="59"/>
    </location>
</feature>
<gene>
    <name evidence="2" type="ORF">E2493_19205</name>
</gene>
<comment type="caution">
    <text evidence="2">The sequence shown here is derived from an EMBL/GenBank/DDBJ whole genome shotgun (WGS) entry which is preliminary data.</text>
</comment>
<proteinExistence type="predicted"/>
<reference evidence="2 3" key="1">
    <citation type="submission" date="2019-03" db="EMBL/GenBank/DDBJ databases">
        <title>Genome sequence of Sphingomonas sp. 17J27-24.</title>
        <authorList>
            <person name="Kim M."/>
            <person name="Maeng S."/>
            <person name="Sathiyaraj S."/>
        </authorList>
    </citation>
    <scope>NUCLEOTIDE SEQUENCE [LARGE SCALE GENOMIC DNA]</scope>
    <source>
        <strain evidence="2 3">17J27-24</strain>
    </source>
</reference>
<sequence length="59" mass="6614">MARKKRPTRPEDVASSGEIQGDALAAASDFWTEEEMKKARPISLDRNDREKGNKNGKPE</sequence>
<accession>A0A4Y8ZKT7</accession>